<keyword evidence="5 6" id="KW-0408">Iron</keyword>
<evidence type="ECO:0000256" key="2">
    <source>
        <dbReference type="ARBA" id="ARBA00022617"/>
    </source>
</evidence>
<keyword evidence="3 6" id="KW-0479">Metal-binding</keyword>
<evidence type="ECO:0000256" key="1">
    <source>
        <dbReference type="ARBA" id="ARBA00022448"/>
    </source>
</evidence>
<name>A0ABV3XSJ6_9RHOB</name>
<keyword evidence="4" id="KW-0249">Electron transport</keyword>
<dbReference type="Pfam" id="PF00034">
    <property type="entry name" value="Cytochrom_C"/>
    <property type="match status" value="1"/>
</dbReference>
<dbReference type="PRINTS" id="PR00604">
    <property type="entry name" value="CYTCHRMECIAB"/>
</dbReference>
<evidence type="ECO:0000313" key="9">
    <source>
        <dbReference type="Proteomes" id="UP001560019"/>
    </source>
</evidence>
<proteinExistence type="predicted"/>
<organism evidence="8 9">
    <name type="scientific">Rhodovulum iodosum</name>
    <dbReference type="NCBI Taxonomy" id="68291"/>
    <lineage>
        <taxon>Bacteria</taxon>
        <taxon>Pseudomonadati</taxon>
        <taxon>Pseudomonadota</taxon>
        <taxon>Alphaproteobacteria</taxon>
        <taxon>Rhodobacterales</taxon>
        <taxon>Paracoccaceae</taxon>
        <taxon>Rhodovulum</taxon>
    </lineage>
</organism>
<dbReference type="RefSeq" id="WP_125405847.1">
    <property type="nucleotide sequence ID" value="NZ_JBEHHI010000001.1"/>
</dbReference>
<evidence type="ECO:0000256" key="6">
    <source>
        <dbReference type="PROSITE-ProRule" id="PRU00433"/>
    </source>
</evidence>
<sequence>MFDTMTLTKVVGAFCGALLIFLLTSWASDGLYHVGGHGHEEPVYPILAEDDGAEEAAEPVEEVPMAELLAAGDAGAGARVFGKCKACHKLEEGANAVGPSLYGVVGRAVGSISGFNYSGALDGTAEAWTPEELYAFLENPKAYAPGTSMSFAGLQKPEDRADVIAYLQAEGS</sequence>
<keyword evidence="9" id="KW-1185">Reference proteome</keyword>
<accession>A0ABV3XSJ6</accession>
<dbReference type="InterPro" id="IPR009056">
    <property type="entry name" value="Cyt_c-like_dom"/>
</dbReference>
<keyword evidence="2 6" id="KW-0349">Heme</keyword>
<evidence type="ECO:0000256" key="3">
    <source>
        <dbReference type="ARBA" id="ARBA00022723"/>
    </source>
</evidence>
<gene>
    <name evidence="8" type="ORF">Ga0609869_001088</name>
</gene>
<dbReference type="PANTHER" id="PTHR11961">
    <property type="entry name" value="CYTOCHROME C"/>
    <property type="match status" value="1"/>
</dbReference>
<dbReference type="InterPro" id="IPR002327">
    <property type="entry name" value="Cyt_c_1A/1B"/>
</dbReference>
<dbReference type="Gene3D" id="1.10.760.10">
    <property type="entry name" value="Cytochrome c-like domain"/>
    <property type="match status" value="1"/>
</dbReference>
<comment type="caution">
    <text evidence="8">The sequence shown here is derived from an EMBL/GenBank/DDBJ whole genome shotgun (WGS) entry which is preliminary data.</text>
</comment>
<evidence type="ECO:0000259" key="7">
    <source>
        <dbReference type="PROSITE" id="PS51007"/>
    </source>
</evidence>
<dbReference type="InterPro" id="IPR036909">
    <property type="entry name" value="Cyt_c-like_dom_sf"/>
</dbReference>
<evidence type="ECO:0000256" key="4">
    <source>
        <dbReference type="ARBA" id="ARBA00022982"/>
    </source>
</evidence>
<dbReference type="EMBL" id="JBEHHI010000001">
    <property type="protein sequence ID" value="MEX5727735.1"/>
    <property type="molecule type" value="Genomic_DNA"/>
</dbReference>
<protein>
    <submittedName>
        <fullName evidence="8">Cytochrome c</fullName>
    </submittedName>
</protein>
<reference evidence="8 9" key="1">
    <citation type="submission" date="2024-06" db="EMBL/GenBank/DDBJ databases">
        <title>Genome of Rhodovulum iodosum, a marine photoferrotroph.</title>
        <authorList>
            <person name="Bianchini G."/>
            <person name="Nikeleit V."/>
            <person name="Kappler A."/>
            <person name="Bryce C."/>
            <person name="Sanchez-Baracaldo P."/>
        </authorList>
    </citation>
    <scope>NUCLEOTIDE SEQUENCE [LARGE SCALE GENOMIC DNA]</scope>
    <source>
        <strain evidence="8 9">UT/N1</strain>
    </source>
</reference>
<dbReference type="SUPFAM" id="SSF46626">
    <property type="entry name" value="Cytochrome c"/>
    <property type="match status" value="1"/>
</dbReference>
<evidence type="ECO:0000313" key="8">
    <source>
        <dbReference type="EMBL" id="MEX5727735.1"/>
    </source>
</evidence>
<keyword evidence="1" id="KW-0813">Transport</keyword>
<feature type="domain" description="Cytochrome c" evidence="7">
    <location>
        <begin position="72"/>
        <end position="171"/>
    </location>
</feature>
<dbReference type="PROSITE" id="PS51007">
    <property type="entry name" value="CYTC"/>
    <property type="match status" value="1"/>
</dbReference>
<dbReference type="Proteomes" id="UP001560019">
    <property type="component" value="Unassembled WGS sequence"/>
</dbReference>
<evidence type="ECO:0000256" key="5">
    <source>
        <dbReference type="ARBA" id="ARBA00023004"/>
    </source>
</evidence>